<feature type="transmembrane region" description="Helical" evidence="1">
    <location>
        <begin position="81"/>
        <end position="102"/>
    </location>
</feature>
<keyword evidence="2" id="KW-1185">Reference proteome</keyword>
<evidence type="ECO:0000313" key="3">
    <source>
        <dbReference type="WBParaSite" id="jg6250.3"/>
    </source>
</evidence>
<evidence type="ECO:0000313" key="2">
    <source>
        <dbReference type="Proteomes" id="UP000887574"/>
    </source>
</evidence>
<feature type="transmembrane region" description="Helical" evidence="1">
    <location>
        <begin position="9"/>
        <end position="29"/>
    </location>
</feature>
<dbReference type="AlphaFoldDB" id="A0A915EH20"/>
<proteinExistence type="predicted"/>
<feature type="transmembrane region" description="Helical" evidence="1">
    <location>
        <begin position="41"/>
        <end position="69"/>
    </location>
</feature>
<sequence>MGLAYSMKFVFSTAIIFIPALLAIVAFFFRNSMADTSALVWLYFIAAILNGIGFLLLTASLLIVTIWGFGKEETMHEYATALIVVFIILLGNWFLLVCSNMLCGSSTRTSESCLLCEDPSCEAFVMKVIDCQCNGE</sequence>
<reference evidence="3" key="1">
    <citation type="submission" date="2022-11" db="UniProtKB">
        <authorList>
            <consortium name="WormBaseParasite"/>
        </authorList>
    </citation>
    <scope>IDENTIFICATION</scope>
</reference>
<keyword evidence="1" id="KW-1133">Transmembrane helix</keyword>
<dbReference type="WBParaSite" id="jg6250.3">
    <property type="protein sequence ID" value="jg6250.3"/>
    <property type="gene ID" value="jg6250"/>
</dbReference>
<name>A0A915EH20_9BILA</name>
<keyword evidence="1" id="KW-0812">Transmembrane</keyword>
<accession>A0A915EH20</accession>
<protein>
    <submittedName>
        <fullName evidence="3">Uncharacterized protein</fullName>
    </submittedName>
</protein>
<keyword evidence="1" id="KW-0472">Membrane</keyword>
<dbReference type="Proteomes" id="UP000887574">
    <property type="component" value="Unplaced"/>
</dbReference>
<evidence type="ECO:0000256" key="1">
    <source>
        <dbReference type="SAM" id="Phobius"/>
    </source>
</evidence>
<organism evidence="2 3">
    <name type="scientific">Ditylenchus dipsaci</name>
    <dbReference type="NCBI Taxonomy" id="166011"/>
    <lineage>
        <taxon>Eukaryota</taxon>
        <taxon>Metazoa</taxon>
        <taxon>Ecdysozoa</taxon>
        <taxon>Nematoda</taxon>
        <taxon>Chromadorea</taxon>
        <taxon>Rhabditida</taxon>
        <taxon>Tylenchina</taxon>
        <taxon>Tylenchomorpha</taxon>
        <taxon>Sphaerularioidea</taxon>
        <taxon>Anguinidae</taxon>
        <taxon>Anguininae</taxon>
        <taxon>Ditylenchus</taxon>
    </lineage>
</organism>